<accession>A0ABR2K733</accession>
<sequence length="373" mass="44960">MEVDEYINEKIKLQNLFLDYVDNELDENENYGSLIDYFTTSKIAENKEEIRCLFHFLNIISNNHHRSPNFFQKIEKIISYFEKSFKDSFSNIEIIDLFWCNKRILLYLYESHIIIFDPIDMYQRWLNSNIKNIHKFVYFYPEIKLCIDDPIMLGKIEEFLPHESNFDDFDKKRKIGENDSYICLLIRNDMVVEFISYVNRANIQVSSMKIKPSIFETNSILLKFEETTLIEYAAFFGSIQIFQYLRMSNVELTPSLWIYAIHSRNAELIHLLEEIHVSNTFQTCFEESLKCHHNEIANYILDNNCNDANLKKYYLEDKFAIDCCLYSYNYSYFDNFINDESFFFYLCKYDYVYLCKLFMKTKNEECKQIIVLI</sequence>
<dbReference type="PANTHER" id="PTHR24159:SF5">
    <property type="entry name" value="ANK_REP_REGION DOMAIN-CONTAINING PROTEIN"/>
    <property type="match status" value="1"/>
</dbReference>
<evidence type="ECO:0008006" key="3">
    <source>
        <dbReference type="Google" id="ProtNLM"/>
    </source>
</evidence>
<organism evidence="1 2">
    <name type="scientific">Tritrichomonas musculus</name>
    <dbReference type="NCBI Taxonomy" id="1915356"/>
    <lineage>
        <taxon>Eukaryota</taxon>
        <taxon>Metamonada</taxon>
        <taxon>Parabasalia</taxon>
        <taxon>Tritrichomonadida</taxon>
        <taxon>Tritrichomonadidae</taxon>
        <taxon>Tritrichomonas</taxon>
    </lineage>
</organism>
<dbReference type="SUPFAM" id="SSF48403">
    <property type="entry name" value="Ankyrin repeat"/>
    <property type="match status" value="1"/>
</dbReference>
<proteinExistence type="predicted"/>
<reference evidence="1 2" key="1">
    <citation type="submission" date="2024-04" db="EMBL/GenBank/DDBJ databases">
        <title>Tritrichomonas musculus Genome.</title>
        <authorList>
            <person name="Alves-Ferreira E."/>
            <person name="Grigg M."/>
            <person name="Lorenzi H."/>
            <person name="Galac M."/>
        </authorList>
    </citation>
    <scope>NUCLEOTIDE SEQUENCE [LARGE SCALE GENOMIC DNA]</scope>
    <source>
        <strain evidence="1 2">EAF2021</strain>
    </source>
</reference>
<dbReference type="EMBL" id="JAPFFF010000006">
    <property type="protein sequence ID" value="KAK8886904.1"/>
    <property type="molecule type" value="Genomic_DNA"/>
</dbReference>
<dbReference type="InterPro" id="IPR036770">
    <property type="entry name" value="Ankyrin_rpt-contain_sf"/>
</dbReference>
<evidence type="ECO:0000313" key="2">
    <source>
        <dbReference type="Proteomes" id="UP001470230"/>
    </source>
</evidence>
<gene>
    <name evidence="1" type="ORF">M9Y10_037937</name>
</gene>
<dbReference type="PANTHER" id="PTHR24159">
    <property type="match status" value="1"/>
</dbReference>
<name>A0ABR2K733_9EUKA</name>
<protein>
    <recommendedName>
        <fullName evidence="3">DUF3447 domain-containing protein</fullName>
    </recommendedName>
</protein>
<evidence type="ECO:0000313" key="1">
    <source>
        <dbReference type="EMBL" id="KAK8886904.1"/>
    </source>
</evidence>
<keyword evidence="2" id="KW-1185">Reference proteome</keyword>
<dbReference type="Proteomes" id="UP001470230">
    <property type="component" value="Unassembled WGS sequence"/>
</dbReference>
<comment type="caution">
    <text evidence="1">The sequence shown here is derived from an EMBL/GenBank/DDBJ whole genome shotgun (WGS) entry which is preliminary data.</text>
</comment>